<dbReference type="InterPro" id="IPR016181">
    <property type="entry name" value="Acyl_CoA_acyltransferase"/>
</dbReference>
<evidence type="ECO:0000256" key="2">
    <source>
        <dbReference type="ARBA" id="ARBA00023002"/>
    </source>
</evidence>
<comment type="caution">
    <text evidence="3">The sequence shown here is derived from an EMBL/GenBank/DDBJ whole genome shotgun (WGS) entry which is preliminary data.</text>
</comment>
<keyword evidence="2" id="KW-0560">Oxidoreductase</keyword>
<dbReference type="GO" id="GO:0004806">
    <property type="term" value="F:triacylglycerol lipase activity"/>
    <property type="evidence" value="ECO:0007669"/>
    <property type="project" value="TreeGrafter"/>
</dbReference>
<sequence length="430" mass="47807">MATNAAATVAVVTGCSSGIGQSLALAFAARGITVIATARREESLIHLTEKHDNIHAFALELSDMGNLERFRDAVAEKTGGIIDILVNNAGTHYAATALDLEIAEAESSSLSMSSRSCDSVNYFCPFFAGLHEDESYRLAALSQYTKTLRLEVDPFGIEVVEVVTGFVRSNILHHGLYAPEDSPYLPIKSEIERIKYEGNKMGMSAESYAKSVVDKLLDRRKRIEIWEELLERTVQILTPAFEDDPVYNWLLCDLPEPKRKAMLQKLLSGFLTQGSLNGGIFIQAENFASCGLFMPPNTSMENVWTLPSAGIFTALWEIGIGCFKRAMVEYNGSLEPLMKKAFTKTEQKEHWYVFIMATDVDRRRKGHAKHGEGKHPIWLEATTDASRELYLKLGFEVVGDIVLGKGEVRDDGLPKDDGEGITIWSMLWRP</sequence>
<dbReference type="Gene3D" id="3.40.630.30">
    <property type="match status" value="1"/>
</dbReference>
<evidence type="ECO:0008006" key="5">
    <source>
        <dbReference type="Google" id="ProtNLM"/>
    </source>
</evidence>
<organism evidence="3 4">
    <name type="scientific">Bionectria ochroleuca</name>
    <name type="common">Gliocladium roseum</name>
    <dbReference type="NCBI Taxonomy" id="29856"/>
    <lineage>
        <taxon>Eukaryota</taxon>
        <taxon>Fungi</taxon>
        <taxon>Dikarya</taxon>
        <taxon>Ascomycota</taxon>
        <taxon>Pezizomycotina</taxon>
        <taxon>Sordariomycetes</taxon>
        <taxon>Hypocreomycetidae</taxon>
        <taxon>Hypocreales</taxon>
        <taxon>Bionectriaceae</taxon>
        <taxon>Clonostachys</taxon>
    </lineage>
</organism>
<dbReference type="InterPro" id="IPR002347">
    <property type="entry name" value="SDR_fam"/>
</dbReference>
<name>A0A8H7N482_BIOOC</name>
<reference evidence="3" key="1">
    <citation type="submission" date="2020-10" db="EMBL/GenBank/DDBJ databases">
        <title>High-Quality Genome Resource of Clonostachys rosea strain S41 by Oxford Nanopore Long-Read Sequencing.</title>
        <authorList>
            <person name="Wang H."/>
        </authorList>
    </citation>
    <scope>NUCLEOTIDE SEQUENCE</scope>
    <source>
        <strain evidence="3">S41</strain>
    </source>
</reference>
<dbReference type="GO" id="GO:0006654">
    <property type="term" value="P:phosphatidic acid biosynthetic process"/>
    <property type="evidence" value="ECO:0007669"/>
    <property type="project" value="TreeGrafter"/>
</dbReference>
<dbReference type="PANTHER" id="PTHR44169">
    <property type="entry name" value="NADPH-DEPENDENT 1-ACYLDIHYDROXYACETONE PHOSPHATE REDUCTASE"/>
    <property type="match status" value="1"/>
</dbReference>
<accession>A0A8H7N482</accession>
<protein>
    <recommendedName>
        <fullName evidence="5">N-acetyltransferase domain-containing protein</fullName>
    </recommendedName>
</protein>
<evidence type="ECO:0000313" key="4">
    <source>
        <dbReference type="Proteomes" id="UP000616885"/>
    </source>
</evidence>
<evidence type="ECO:0000313" key="3">
    <source>
        <dbReference type="EMBL" id="KAF9748411.1"/>
    </source>
</evidence>
<dbReference type="AlphaFoldDB" id="A0A8H7N482"/>
<gene>
    <name evidence="3" type="ORF">IM811_017916</name>
</gene>
<dbReference type="GO" id="GO:0005811">
    <property type="term" value="C:lipid droplet"/>
    <property type="evidence" value="ECO:0007669"/>
    <property type="project" value="TreeGrafter"/>
</dbReference>
<dbReference type="GO" id="GO:0000140">
    <property type="term" value="F:acylglycerone-phosphate reductase (NADP+) activity"/>
    <property type="evidence" value="ECO:0007669"/>
    <property type="project" value="TreeGrafter"/>
</dbReference>
<dbReference type="Gene3D" id="3.40.50.720">
    <property type="entry name" value="NAD(P)-binding Rossmann-like Domain"/>
    <property type="match status" value="1"/>
</dbReference>
<dbReference type="GO" id="GO:0005783">
    <property type="term" value="C:endoplasmic reticulum"/>
    <property type="evidence" value="ECO:0007669"/>
    <property type="project" value="TreeGrafter"/>
</dbReference>
<dbReference type="PRINTS" id="PR00081">
    <property type="entry name" value="GDHRDH"/>
</dbReference>
<evidence type="ECO:0000256" key="1">
    <source>
        <dbReference type="ARBA" id="ARBA00006484"/>
    </source>
</evidence>
<dbReference type="GO" id="GO:0019433">
    <property type="term" value="P:triglyceride catabolic process"/>
    <property type="evidence" value="ECO:0007669"/>
    <property type="project" value="TreeGrafter"/>
</dbReference>
<comment type="similarity">
    <text evidence="1">Belongs to the short-chain dehydrogenases/reductases (SDR) family.</text>
</comment>
<dbReference type="Pfam" id="PF00106">
    <property type="entry name" value="adh_short"/>
    <property type="match status" value="1"/>
</dbReference>
<proteinExistence type="inferred from homology"/>
<dbReference type="InterPro" id="IPR036291">
    <property type="entry name" value="NAD(P)-bd_dom_sf"/>
</dbReference>
<dbReference type="EMBL" id="JADCTT010000009">
    <property type="protein sequence ID" value="KAF9748411.1"/>
    <property type="molecule type" value="Genomic_DNA"/>
</dbReference>
<dbReference type="PANTHER" id="PTHR44169:SF15">
    <property type="entry name" value="CHAIN DEHYDROGENASE_REDUCTASE (AYR1), PUTATIVE (AFU_ORTHOLOGUE AFUA_4G04530)-RELATED"/>
    <property type="match status" value="1"/>
</dbReference>
<dbReference type="SUPFAM" id="SSF51735">
    <property type="entry name" value="NAD(P)-binding Rossmann-fold domains"/>
    <property type="match status" value="1"/>
</dbReference>
<dbReference type="SUPFAM" id="SSF55729">
    <property type="entry name" value="Acyl-CoA N-acyltransferases (Nat)"/>
    <property type="match status" value="1"/>
</dbReference>
<dbReference type="Proteomes" id="UP000616885">
    <property type="component" value="Unassembled WGS sequence"/>
</dbReference>